<reference evidence="9" key="3">
    <citation type="submission" date="2024-03" db="EMBL/GenBank/DDBJ databases">
        <title>The Genome Sequence of Enterococcus sp. DIV0242b.</title>
        <authorList>
            <consortium name="The Broad Institute Genomics Platform"/>
            <consortium name="The Broad Institute Microbial Omics Core"/>
            <consortium name="The Broad Institute Genomic Center for Infectious Diseases"/>
            <person name="Earl A."/>
            <person name="Manson A."/>
            <person name="Gilmore M."/>
            <person name="Schwartman J."/>
            <person name="Shea T."/>
            <person name="Abouelleil A."/>
            <person name="Cao P."/>
            <person name="Chapman S."/>
            <person name="Cusick C."/>
            <person name="Young S."/>
            <person name="Neafsey D."/>
            <person name="Nusbaum C."/>
            <person name="Birren B."/>
        </authorList>
    </citation>
    <scope>NUCLEOTIDE SEQUENCE</scope>
    <source>
        <strain evidence="9">9E7_DIV0242</strain>
    </source>
</reference>
<keyword evidence="4 6" id="KW-1133">Transmembrane helix</keyword>
<dbReference type="Pfam" id="PF04138">
    <property type="entry name" value="GtrA_DPMS_TM"/>
    <property type="match status" value="1"/>
</dbReference>
<dbReference type="InterPro" id="IPR051401">
    <property type="entry name" value="GtrA_CellWall_Glycosyl"/>
</dbReference>
<evidence type="ECO:0000256" key="4">
    <source>
        <dbReference type="ARBA" id="ARBA00022989"/>
    </source>
</evidence>
<sequence>MLNKIVGFGIVGIIATLIDFASLFVLKSLLGVDVYIATTLAFGLSLIFNYVASMKYVFVAKEGLTVRTQLLIFLGTSVIGLLINQAVMYVGIEWLNMYYMLAKFFATGLTMVFNFVARQMLLEEKQKS</sequence>
<keyword evidence="10" id="KW-1185">Reference proteome</keyword>
<evidence type="ECO:0000256" key="5">
    <source>
        <dbReference type="ARBA" id="ARBA00023136"/>
    </source>
</evidence>
<keyword evidence="5 6" id="KW-0472">Membrane</keyword>
<evidence type="ECO:0000256" key="3">
    <source>
        <dbReference type="ARBA" id="ARBA00022692"/>
    </source>
</evidence>
<feature type="transmembrane region" description="Helical" evidence="6">
    <location>
        <begin position="32"/>
        <end position="58"/>
    </location>
</feature>
<dbReference type="GO" id="GO:0005886">
    <property type="term" value="C:plasma membrane"/>
    <property type="evidence" value="ECO:0007669"/>
    <property type="project" value="TreeGrafter"/>
</dbReference>
<feature type="transmembrane region" description="Helical" evidence="6">
    <location>
        <begin position="5"/>
        <end position="26"/>
    </location>
</feature>
<protein>
    <recommendedName>
        <fullName evidence="7">GtrA/DPMS transmembrane domain-containing protein</fullName>
    </recommendedName>
</protein>
<accession>A0A242K2P8</accession>
<keyword evidence="3 6" id="KW-0812">Transmembrane</keyword>
<gene>
    <name evidence="9" type="ORF">A5888_001493</name>
    <name evidence="8" type="ORF">A5888_003449</name>
</gene>
<dbReference type="PANTHER" id="PTHR38459">
    <property type="entry name" value="PROPHAGE BACTOPRENOL-LINKED GLUCOSE TRANSLOCASE HOMOLOG"/>
    <property type="match status" value="1"/>
</dbReference>
<evidence type="ECO:0000313" key="8">
    <source>
        <dbReference type="EMBL" id="OTP12868.1"/>
    </source>
</evidence>
<dbReference type="RefSeq" id="WP_086350438.1">
    <property type="nucleotide sequence ID" value="NZ_CP147247.1"/>
</dbReference>
<feature type="transmembrane region" description="Helical" evidence="6">
    <location>
        <begin position="70"/>
        <end position="92"/>
    </location>
</feature>
<reference evidence="8" key="1">
    <citation type="submission" date="2017-05" db="EMBL/GenBank/DDBJ databases">
        <title>The Genome Sequence of Enterococcus sp. 9E7_DIV0242.</title>
        <authorList>
            <consortium name="The Broad Institute Genomics Platform"/>
            <consortium name="The Broad Institute Genomic Center for Infectious Diseases"/>
            <person name="Earl A."/>
            <person name="Manson A."/>
            <person name="Schwartman J."/>
            <person name="Gilmore M."/>
            <person name="Abouelleil A."/>
            <person name="Cao P."/>
            <person name="Chapman S."/>
            <person name="Cusick C."/>
            <person name="Shea T."/>
            <person name="Young S."/>
            <person name="Neafsey D."/>
            <person name="Nusbaum C."/>
            <person name="Birren B."/>
        </authorList>
    </citation>
    <scope>NUCLEOTIDE SEQUENCE [LARGE SCALE GENOMIC DNA]</scope>
    <source>
        <strain evidence="8">9E7_DIV0242</strain>
    </source>
</reference>
<dbReference type="Proteomes" id="UP000195141">
    <property type="component" value="Chromosome"/>
</dbReference>
<proteinExistence type="inferred from homology"/>
<dbReference type="AlphaFoldDB" id="A0A242K2P8"/>
<dbReference type="OrthoDB" id="9807815at2"/>
<comment type="subcellular location">
    <subcellularLocation>
        <location evidence="1">Membrane</location>
        <topology evidence="1">Multi-pass membrane protein</topology>
    </subcellularLocation>
</comment>
<reference evidence="9" key="2">
    <citation type="submission" date="2017-05" db="EMBL/GenBank/DDBJ databases">
        <authorList>
            <consortium name="The Broad Institute Genomics Platform"/>
            <consortium name="The Broad Institute Genomic Center for Infectious Diseases"/>
            <person name="Earl A."/>
            <person name="Manson A."/>
            <person name="Schwartman J."/>
            <person name="Gilmore M."/>
            <person name="Abouelleil A."/>
            <person name="Cao P."/>
            <person name="Chapman S."/>
            <person name="Cusick C."/>
            <person name="Shea T."/>
            <person name="Young S."/>
            <person name="Neafsey D."/>
            <person name="Nusbaum C."/>
            <person name="Birren B."/>
        </authorList>
    </citation>
    <scope>NUCLEOTIDE SEQUENCE</scope>
    <source>
        <strain evidence="9">9E7_DIV0242</strain>
    </source>
</reference>
<dbReference type="InterPro" id="IPR007267">
    <property type="entry name" value="GtrA_DPMS_TM"/>
</dbReference>
<dbReference type="GO" id="GO:0000271">
    <property type="term" value="P:polysaccharide biosynthetic process"/>
    <property type="evidence" value="ECO:0007669"/>
    <property type="project" value="InterPro"/>
</dbReference>
<evidence type="ECO:0000256" key="6">
    <source>
        <dbReference type="SAM" id="Phobius"/>
    </source>
</evidence>
<dbReference type="EMBL" id="NGMM01000006">
    <property type="protein sequence ID" value="OTP12868.1"/>
    <property type="molecule type" value="Genomic_DNA"/>
</dbReference>
<dbReference type="PANTHER" id="PTHR38459:SF1">
    <property type="entry name" value="PROPHAGE BACTOPRENOL-LINKED GLUCOSE TRANSLOCASE HOMOLOG"/>
    <property type="match status" value="1"/>
</dbReference>
<name>A0A242K2P8_9ENTE</name>
<evidence type="ECO:0000259" key="7">
    <source>
        <dbReference type="Pfam" id="PF04138"/>
    </source>
</evidence>
<comment type="similarity">
    <text evidence="2">Belongs to the GtrA family.</text>
</comment>
<organism evidence="8">
    <name type="scientific">Candidatus Enterococcus clewellii</name>
    <dbReference type="NCBI Taxonomy" id="1834193"/>
    <lineage>
        <taxon>Bacteria</taxon>
        <taxon>Bacillati</taxon>
        <taxon>Bacillota</taxon>
        <taxon>Bacilli</taxon>
        <taxon>Lactobacillales</taxon>
        <taxon>Enterococcaceae</taxon>
        <taxon>Enterococcus</taxon>
    </lineage>
</organism>
<evidence type="ECO:0000313" key="10">
    <source>
        <dbReference type="Proteomes" id="UP000195141"/>
    </source>
</evidence>
<dbReference type="EMBL" id="CP147247">
    <property type="protein sequence ID" value="WYJ89768.1"/>
    <property type="molecule type" value="Genomic_DNA"/>
</dbReference>
<feature type="domain" description="GtrA/DPMS transmembrane" evidence="7">
    <location>
        <begin position="8"/>
        <end position="120"/>
    </location>
</feature>
<evidence type="ECO:0000313" key="9">
    <source>
        <dbReference type="EMBL" id="WYJ89768.1"/>
    </source>
</evidence>
<feature type="transmembrane region" description="Helical" evidence="6">
    <location>
        <begin position="98"/>
        <end position="117"/>
    </location>
</feature>
<evidence type="ECO:0000256" key="1">
    <source>
        <dbReference type="ARBA" id="ARBA00004141"/>
    </source>
</evidence>
<evidence type="ECO:0000256" key="2">
    <source>
        <dbReference type="ARBA" id="ARBA00009399"/>
    </source>
</evidence>